<feature type="domain" description="C2" evidence="1">
    <location>
        <begin position="174"/>
        <end position="301"/>
    </location>
</feature>
<dbReference type="EMBL" id="HACM01005116">
    <property type="protein sequence ID" value="CRZ05558.1"/>
    <property type="molecule type" value="Transcribed_RNA"/>
</dbReference>
<dbReference type="InterPro" id="IPR045052">
    <property type="entry name" value="Copine"/>
</dbReference>
<dbReference type="GO" id="GO:0005544">
    <property type="term" value="F:calcium-dependent phospholipid binding"/>
    <property type="evidence" value="ECO:0007669"/>
    <property type="project" value="InterPro"/>
</dbReference>
<dbReference type="GO" id="GO:0071277">
    <property type="term" value="P:cellular response to calcium ion"/>
    <property type="evidence" value="ECO:0007669"/>
    <property type="project" value="TreeGrafter"/>
</dbReference>
<sequence>MTVSAPALPFRWTNRISVIAITTFILINIIDRPVMAGLAHEMPMVDKLPQSKSLHYLIEVIFSCQNLPNMDENSQSDAFIKVETTDNQGNRKKFRTETIMNNNSPSFIDRFRIEYAFEKEQKICLKIMESDNNNQNEDNRKYRVIDQTEFFLSQLVTTNELSIPLPKYRGSTIKMQYLEVSSNPEDILNLQISGANIKGLSGRSLVSWTSGKTSNPYLEFWRATDRDNLVPVYRTEAMMNNCYPIWNPIQMNMQQFCNRDEESEITIKCIHYSVKNNDRVIGVVRVTPKELVSGTIHALILKGGEKGDEPVGQLNIVHGDITRHPLNSFLDYIREGCEINLMVAIDFTASNGRATEKDSLHYVDPQNPYRVDCDGNPTGGSPNQVRFSIGYCISAYDRFSINKRSQKLAESLQNMMPIN</sequence>
<dbReference type="CDD" id="cd04047">
    <property type="entry name" value="C2B_Copine"/>
    <property type="match status" value="1"/>
</dbReference>
<accession>A0A0H5QU72</accession>
<proteinExistence type="predicted"/>
<dbReference type="PANTHER" id="PTHR10857">
    <property type="entry name" value="COPINE"/>
    <property type="match status" value="1"/>
</dbReference>
<feature type="domain" description="C2" evidence="1">
    <location>
        <begin position="38"/>
        <end position="165"/>
    </location>
</feature>
<name>A0A0H5QU72_9EUKA</name>
<dbReference type="PROSITE" id="PS50004">
    <property type="entry name" value="C2"/>
    <property type="match status" value="2"/>
</dbReference>
<dbReference type="InterPro" id="IPR035892">
    <property type="entry name" value="C2_domain_sf"/>
</dbReference>
<evidence type="ECO:0000259" key="1">
    <source>
        <dbReference type="PROSITE" id="PS50004"/>
    </source>
</evidence>
<protein>
    <recommendedName>
        <fullName evidence="1">C2 domain-containing protein</fullName>
    </recommendedName>
</protein>
<dbReference type="InterPro" id="IPR000008">
    <property type="entry name" value="C2_dom"/>
</dbReference>
<organism evidence="2">
    <name type="scientific">Spongospora subterranea</name>
    <dbReference type="NCBI Taxonomy" id="70186"/>
    <lineage>
        <taxon>Eukaryota</taxon>
        <taxon>Sar</taxon>
        <taxon>Rhizaria</taxon>
        <taxon>Endomyxa</taxon>
        <taxon>Phytomyxea</taxon>
        <taxon>Plasmodiophorida</taxon>
        <taxon>Plasmodiophoridae</taxon>
        <taxon>Spongospora</taxon>
    </lineage>
</organism>
<dbReference type="InterPro" id="IPR037768">
    <property type="entry name" value="C2B_Copine"/>
</dbReference>
<dbReference type="Gene3D" id="2.60.40.150">
    <property type="entry name" value="C2 domain"/>
    <property type="match status" value="2"/>
</dbReference>
<dbReference type="SMART" id="SM00239">
    <property type="entry name" value="C2"/>
    <property type="match status" value="2"/>
</dbReference>
<dbReference type="PANTHER" id="PTHR10857:SF106">
    <property type="entry name" value="C2 DOMAIN-CONTAINING PROTEIN"/>
    <property type="match status" value="1"/>
</dbReference>
<dbReference type="AlphaFoldDB" id="A0A0H5QU72"/>
<dbReference type="Pfam" id="PF00168">
    <property type="entry name" value="C2"/>
    <property type="match status" value="2"/>
</dbReference>
<evidence type="ECO:0000313" key="2">
    <source>
        <dbReference type="EMBL" id="CRZ05558.1"/>
    </source>
</evidence>
<reference evidence="2" key="1">
    <citation type="submission" date="2015-04" db="EMBL/GenBank/DDBJ databases">
        <title>The genome sequence of the plant pathogenic Rhizarian Plasmodiophora brassicae reveals insights in its biotrophic life cycle and the origin of chitin synthesis.</title>
        <authorList>
            <person name="Schwelm A."/>
            <person name="Fogelqvist J."/>
            <person name="Knaust A."/>
            <person name="Julke S."/>
            <person name="Lilja T."/>
            <person name="Dhandapani V."/>
            <person name="Bonilla-Rosso G."/>
            <person name="Karlsson M."/>
            <person name="Shevchenko A."/>
            <person name="Choi S.R."/>
            <person name="Kim H.G."/>
            <person name="Park J.Y."/>
            <person name="Lim Y.P."/>
            <person name="Ludwig-Muller J."/>
            <person name="Dixelius C."/>
        </authorList>
    </citation>
    <scope>NUCLEOTIDE SEQUENCE</scope>
    <source>
        <tissue evidence="2">Potato root galls</tissue>
    </source>
</reference>
<dbReference type="GO" id="GO:0005886">
    <property type="term" value="C:plasma membrane"/>
    <property type="evidence" value="ECO:0007669"/>
    <property type="project" value="TreeGrafter"/>
</dbReference>
<dbReference type="SUPFAM" id="SSF49562">
    <property type="entry name" value="C2 domain (Calcium/lipid-binding domain, CaLB)"/>
    <property type="match status" value="2"/>
</dbReference>